<reference evidence="1 2" key="1">
    <citation type="submission" date="2018-11" db="EMBL/GenBank/DDBJ databases">
        <title>Saccharopolyspora rhizosphaerae sp. nov., an actinomycete isolated from rhizosphere soil in Thailand.</title>
        <authorList>
            <person name="Intra B."/>
            <person name="Euanorasetr J."/>
            <person name="Take A."/>
            <person name="Inahashi Y."/>
            <person name="Mori M."/>
            <person name="Panbangred W."/>
            <person name="Matsumoto A."/>
        </authorList>
    </citation>
    <scope>NUCLEOTIDE SEQUENCE [LARGE SCALE GENOMIC DNA]</scope>
    <source>
        <strain evidence="1 2">H219</strain>
    </source>
</reference>
<dbReference type="InterPro" id="IPR009078">
    <property type="entry name" value="Ferritin-like_SF"/>
</dbReference>
<dbReference type="AlphaFoldDB" id="A0A426JND1"/>
<dbReference type="InterPro" id="IPR012348">
    <property type="entry name" value="RNR-like"/>
</dbReference>
<name>A0A426JND1_9PSEU</name>
<dbReference type="Pfam" id="PF11583">
    <property type="entry name" value="AurF"/>
    <property type="match status" value="1"/>
</dbReference>
<protein>
    <submittedName>
        <fullName evidence="1">Diiron oxygenase</fullName>
    </submittedName>
</protein>
<evidence type="ECO:0000313" key="1">
    <source>
        <dbReference type="EMBL" id="RRO14742.1"/>
    </source>
</evidence>
<proteinExistence type="predicted"/>
<dbReference type="Gene3D" id="1.10.620.20">
    <property type="entry name" value="Ribonucleotide Reductase, subunit A"/>
    <property type="match status" value="1"/>
</dbReference>
<dbReference type="SUPFAM" id="SSF47240">
    <property type="entry name" value="Ferritin-like"/>
    <property type="match status" value="1"/>
</dbReference>
<dbReference type="RefSeq" id="WP_125091826.1">
    <property type="nucleotide sequence ID" value="NZ_RSAA01000017.1"/>
</dbReference>
<organism evidence="1 2">
    <name type="scientific">Saccharopolyspora rhizosphaerae</name>
    <dbReference type="NCBI Taxonomy" id="2492662"/>
    <lineage>
        <taxon>Bacteria</taxon>
        <taxon>Bacillati</taxon>
        <taxon>Actinomycetota</taxon>
        <taxon>Actinomycetes</taxon>
        <taxon>Pseudonocardiales</taxon>
        <taxon>Pseudonocardiaceae</taxon>
        <taxon>Saccharopolyspora</taxon>
    </lineage>
</organism>
<keyword evidence="2" id="KW-1185">Reference proteome</keyword>
<dbReference type="InterPro" id="IPR025859">
    <property type="entry name" value="AurF/CmlI"/>
</dbReference>
<dbReference type="EMBL" id="RSAA01000017">
    <property type="protein sequence ID" value="RRO14742.1"/>
    <property type="molecule type" value="Genomic_DNA"/>
</dbReference>
<accession>A0A426JND1</accession>
<dbReference type="GO" id="GO:0016491">
    <property type="term" value="F:oxidoreductase activity"/>
    <property type="evidence" value="ECO:0007669"/>
    <property type="project" value="InterPro"/>
</dbReference>
<gene>
    <name evidence="1" type="ORF">EIL87_18555</name>
</gene>
<comment type="caution">
    <text evidence="1">The sequence shown here is derived from an EMBL/GenBank/DDBJ whole genome shotgun (WGS) entry which is preliminary data.</text>
</comment>
<dbReference type="Proteomes" id="UP000274515">
    <property type="component" value="Unassembled WGS sequence"/>
</dbReference>
<dbReference type="OrthoDB" id="786532at2"/>
<sequence length="300" mass="33752">MTAVDVAGKGAEQDFSSRLLASSQTLSYDPSTEIDWDAPVPPDQYGLNPEWSTLYGTPLWNELTEQQRITLTRHEVCSIMSTGIWFEMILQQMILRDQYVKNPANSEFQFALTEVADECRHSLMFARICQKLEVPAYFPSRFVIELARGLKSMASGEVAYGAGLVAEEVLDVMQRDWMRGENVLDIVRTSSKIHVVEESRHMKFAREEIKEHMRSIGRVKRHTSAAIISIAAYVIVNALVSPKVYTAVGIDPKRALAAVEANEHRKSLMRNASAGLVEFLDEAGLLTRTSTALYKRVHMI</sequence>
<evidence type="ECO:0000313" key="2">
    <source>
        <dbReference type="Proteomes" id="UP000274515"/>
    </source>
</evidence>